<proteinExistence type="predicted"/>
<evidence type="ECO:0000313" key="2">
    <source>
        <dbReference type="EMBL" id="KAF2764878.1"/>
    </source>
</evidence>
<keyword evidence="3" id="KW-1185">Reference proteome</keyword>
<gene>
    <name evidence="2" type="ORF">EJ03DRAFT_355370</name>
</gene>
<feature type="region of interest" description="Disordered" evidence="1">
    <location>
        <begin position="181"/>
        <end position="228"/>
    </location>
</feature>
<evidence type="ECO:0000256" key="1">
    <source>
        <dbReference type="SAM" id="MobiDB-lite"/>
    </source>
</evidence>
<dbReference type="AlphaFoldDB" id="A0A6G1KXH7"/>
<accession>A0A6G1KXH7</accession>
<protein>
    <submittedName>
        <fullName evidence="2">Uncharacterized protein</fullName>
    </submittedName>
</protein>
<reference evidence="2" key="1">
    <citation type="journal article" date="2020" name="Stud. Mycol.">
        <title>101 Dothideomycetes genomes: a test case for predicting lifestyles and emergence of pathogens.</title>
        <authorList>
            <person name="Haridas S."/>
            <person name="Albert R."/>
            <person name="Binder M."/>
            <person name="Bloem J."/>
            <person name="Labutti K."/>
            <person name="Salamov A."/>
            <person name="Andreopoulos B."/>
            <person name="Baker S."/>
            <person name="Barry K."/>
            <person name="Bills G."/>
            <person name="Bluhm B."/>
            <person name="Cannon C."/>
            <person name="Castanera R."/>
            <person name="Culley D."/>
            <person name="Daum C."/>
            <person name="Ezra D."/>
            <person name="Gonzalez J."/>
            <person name="Henrissat B."/>
            <person name="Kuo A."/>
            <person name="Liang C."/>
            <person name="Lipzen A."/>
            <person name="Lutzoni F."/>
            <person name="Magnuson J."/>
            <person name="Mondo S."/>
            <person name="Nolan M."/>
            <person name="Ohm R."/>
            <person name="Pangilinan J."/>
            <person name="Park H.-J."/>
            <person name="Ramirez L."/>
            <person name="Alfaro M."/>
            <person name="Sun H."/>
            <person name="Tritt A."/>
            <person name="Yoshinaga Y."/>
            <person name="Zwiers L.-H."/>
            <person name="Turgeon B."/>
            <person name="Goodwin S."/>
            <person name="Spatafora J."/>
            <person name="Crous P."/>
            <person name="Grigoriev I."/>
        </authorList>
    </citation>
    <scope>NUCLEOTIDE SEQUENCE</scope>
    <source>
        <strain evidence="2">CBS 116005</strain>
    </source>
</reference>
<sequence length="387" mass="44134">MSQPNDTCAAPRLDELFPNAPSINLELDFTLPEEMRNSYNYTAILRFAVRTSVGGENLPTPEELAGYINSSPDPPLWEGSNLVRAIENILDWLAQFDPQRHSFLEYQVSTTLWDKALHDLVHQGEQNLRRNVLFDSAGGVPPGLGIGVWQGVVPAAQHRQRGQPMVLATRKRLILARLGMGADDDPDEKDQAGAQQDEDDEEVTQDEHQHTATQHASPSSPTPAHELRAERDEIRAQRDESRAEQDELQAELAKVRADRDRLQAKTSWLETEVKDCTFLLTSDAARERRQQTQADLDRKAAELETRAAEAHELEESLRRRSSRLDLISDNLTAHEQYVGAQLQAQKNEFRDRVVRILRAVRGMHQIEMEEYRRQIGEWYAKRRVGRQ</sequence>
<dbReference type="Proteomes" id="UP000799436">
    <property type="component" value="Unassembled WGS sequence"/>
</dbReference>
<dbReference type="EMBL" id="ML995907">
    <property type="protein sequence ID" value="KAF2764878.1"/>
    <property type="molecule type" value="Genomic_DNA"/>
</dbReference>
<organism evidence="2 3">
    <name type="scientific">Teratosphaeria nubilosa</name>
    <dbReference type="NCBI Taxonomy" id="161662"/>
    <lineage>
        <taxon>Eukaryota</taxon>
        <taxon>Fungi</taxon>
        <taxon>Dikarya</taxon>
        <taxon>Ascomycota</taxon>
        <taxon>Pezizomycotina</taxon>
        <taxon>Dothideomycetes</taxon>
        <taxon>Dothideomycetidae</taxon>
        <taxon>Mycosphaerellales</taxon>
        <taxon>Teratosphaeriaceae</taxon>
        <taxon>Teratosphaeria</taxon>
    </lineage>
</organism>
<evidence type="ECO:0000313" key="3">
    <source>
        <dbReference type="Proteomes" id="UP000799436"/>
    </source>
</evidence>
<name>A0A6G1KXH7_9PEZI</name>